<keyword evidence="8" id="KW-0808">Transferase</keyword>
<dbReference type="EC" id="4.2.1.136" evidence="6"/>
<proteinExistence type="inferred from homology"/>
<dbReference type="GO" id="GO:0052855">
    <property type="term" value="F:ADP-dependent NAD(P)H-hydrate dehydratase activity"/>
    <property type="evidence" value="ECO:0007669"/>
    <property type="project" value="UniProtKB-UniRule"/>
</dbReference>
<feature type="binding site" evidence="6">
    <location>
        <position position="231"/>
    </location>
    <ligand>
        <name>(6S)-NADPHX</name>
        <dbReference type="ChEBI" id="CHEBI:64076"/>
    </ligand>
</feature>
<accession>A0A1H6G2I9</accession>
<keyword evidence="9" id="KW-1185">Reference proteome</keyword>
<evidence type="ECO:0000256" key="4">
    <source>
        <dbReference type="ARBA" id="ARBA00023027"/>
    </source>
</evidence>
<feature type="binding site" evidence="6">
    <location>
        <position position="131"/>
    </location>
    <ligand>
        <name>(6S)-NADPHX</name>
        <dbReference type="ChEBI" id="CHEBI:64076"/>
    </ligand>
</feature>
<evidence type="ECO:0000256" key="5">
    <source>
        <dbReference type="ARBA" id="ARBA00023239"/>
    </source>
</evidence>
<dbReference type="PANTHER" id="PTHR12592">
    <property type="entry name" value="ATP-DEPENDENT (S)-NAD(P)H-HYDRATE DEHYDRATASE FAMILY MEMBER"/>
    <property type="match status" value="1"/>
</dbReference>
<dbReference type="GO" id="GO:0016301">
    <property type="term" value="F:kinase activity"/>
    <property type="evidence" value="ECO:0007669"/>
    <property type="project" value="UniProtKB-KW"/>
</dbReference>
<keyword evidence="3 6" id="KW-0521">NADP</keyword>
<evidence type="ECO:0000256" key="3">
    <source>
        <dbReference type="ARBA" id="ARBA00022857"/>
    </source>
</evidence>
<protein>
    <recommendedName>
        <fullName evidence="6">ADP-dependent (S)-NAD(P)H-hydrate dehydratase</fullName>
        <ecNumber evidence="6">4.2.1.136</ecNumber>
    </recommendedName>
    <alternativeName>
        <fullName evidence="6">ADP-dependent NAD(P)HX dehydratase</fullName>
    </alternativeName>
</protein>
<keyword evidence="8" id="KW-0418">Kinase</keyword>
<reference evidence="9" key="1">
    <citation type="submission" date="2016-10" db="EMBL/GenBank/DDBJ databases">
        <authorList>
            <person name="Varghese N."/>
            <person name="Submissions S."/>
        </authorList>
    </citation>
    <scope>NUCLEOTIDE SEQUENCE [LARGE SCALE GENOMIC DNA]</scope>
    <source>
        <strain evidence="9">CGMCC 1.8981</strain>
    </source>
</reference>
<comment type="similarity">
    <text evidence="6">Belongs to the NnrD/CARKD family.</text>
</comment>
<keyword evidence="4 6" id="KW-0520">NAD</keyword>
<dbReference type="GO" id="GO:0005524">
    <property type="term" value="F:ATP binding"/>
    <property type="evidence" value="ECO:0007669"/>
    <property type="project" value="UniProtKB-KW"/>
</dbReference>
<comment type="caution">
    <text evidence="6">Lacks conserved residue(s) required for the propagation of feature annotation.</text>
</comment>
<evidence type="ECO:0000256" key="2">
    <source>
        <dbReference type="ARBA" id="ARBA00022840"/>
    </source>
</evidence>
<comment type="catalytic activity">
    <reaction evidence="6">
        <text>(6S)-NADHX + ADP = AMP + phosphate + NADH + H(+)</text>
        <dbReference type="Rhea" id="RHEA:32223"/>
        <dbReference type="ChEBI" id="CHEBI:15378"/>
        <dbReference type="ChEBI" id="CHEBI:43474"/>
        <dbReference type="ChEBI" id="CHEBI:57945"/>
        <dbReference type="ChEBI" id="CHEBI:64074"/>
        <dbReference type="ChEBI" id="CHEBI:456215"/>
        <dbReference type="ChEBI" id="CHEBI:456216"/>
        <dbReference type="EC" id="4.2.1.136"/>
    </reaction>
</comment>
<dbReference type="PANTHER" id="PTHR12592:SF0">
    <property type="entry name" value="ATP-DEPENDENT (S)-NAD(P)H-HYDRATE DEHYDRATASE"/>
    <property type="match status" value="1"/>
</dbReference>
<dbReference type="Gene3D" id="3.40.1190.20">
    <property type="match status" value="1"/>
</dbReference>
<evidence type="ECO:0000259" key="7">
    <source>
        <dbReference type="PROSITE" id="PS51383"/>
    </source>
</evidence>
<comment type="catalytic activity">
    <reaction evidence="6">
        <text>(6S)-NADPHX + ADP = AMP + phosphate + NADPH + H(+)</text>
        <dbReference type="Rhea" id="RHEA:32235"/>
        <dbReference type="ChEBI" id="CHEBI:15378"/>
        <dbReference type="ChEBI" id="CHEBI:43474"/>
        <dbReference type="ChEBI" id="CHEBI:57783"/>
        <dbReference type="ChEBI" id="CHEBI:64076"/>
        <dbReference type="ChEBI" id="CHEBI:456215"/>
        <dbReference type="ChEBI" id="CHEBI:456216"/>
        <dbReference type="EC" id="4.2.1.136"/>
    </reaction>
</comment>
<name>A0A1H6G2I9_9EURY</name>
<dbReference type="GO" id="GO:0110051">
    <property type="term" value="P:metabolite repair"/>
    <property type="evidence" value="ECO:0007669"/>
    <property type="project" value="TreeGrafter"/>
</dbReference>
<dbReference type="InterPro" id="IPR029056">
    <property type="entry name" value="Ribokinase-like"/>
</dbReference>
<dbReference type="PROSITE" id="PS51383">
    <property type="entry name" value="YJEF_C_3"/>
    <property type="match status" value="1"/>
</dbReference>
<dbReference type="NCBIfam" id="TIGR00196">
    <property type="entry name" value="yjeF_cterm"/>
    <property type="match status" value="1"/>
</dbReference>
<feature type="domain" description="YjeF C-terminal" evidence="7">
    <location>
        <begin position="29"/>
        <end position="287"/>
    </location>
</feature>
<evidence type="ECO:0000256" key="6">
    <source>
        <dbReference type="HAMAP-Rule" id="MF_01965"/>
    </source>
</evidence>
<comment type="function">
    <text evidence="6">Catalyzes the dehydration of the S-form of NAD(P)HX at the expense of ADP, which is converted to AMP. Together with NAD(P)HX epimerase, which catalyzes the epimerization of the S- and R-forms, the enzyme allows the repair of both epimers of NAD(P)HX, a damaged form of NAD(P)H that is a result of enzymatic or heat-dependent hydration.</text>
</comment>
<feature type="binding site" evidence="6">
    <location>
        <position position="230"/>
    </location>
    <ligand>
        <name>AMP</name>
        <dbReference type="ChEBI" id="CHEBI:456215"/>
    </ligand>
</feature>
<sequence length="287" mass="30292">MATREFVGIPVQTRTRLPKGYLAGLSTCRMSRLQRTLSNISEETGTDNGRVGIVAGATEYPNQPALVGRAALRSGSDHVRAFVPDPIYEIVASHDPNLLVDRYAGEQFEQTAVERTREMCEWADALVVGPGLVDAEPVAVREVIDTVDIPIVVDALAIEPALEVDLSNSILTPSGSEDDPIREEYGSLEAFSTETGAVLTLTGDTDEIVANGDRIRNETGTSALTVAGTGDTLAGITASLLGQGADRSDAAELGAWVLGKSGELATAEYGPGVLATDVIDRIPDTIR</sequence>
<dbReference type="CDD" id="cd01171">
    <property type="entry name" value="YXKO-related"/>
    <property type="match status" value="1"/>
</dbReference>
<dbReference type="SUPFAM" id="SSF53613">
    <property type="entry name" value="Ribokinase-like"/>
    <property type="match status" value="1"/>
</dbReference>
<dbReference type="Pfam" id="PF01256">
    <property type="entry name" value="Carb_kinase"/>
    <property type="match status" value="1"/>
</dbReference>
<dbReference type="GO" id="GO:0046496">
    <property type="term" value="P:nicotinamide nucleotide metabolic process"/>
    <property type="evidence" value="ECO:0007669"/>
    <property type="project" value="UniProtKB-UniRule"/>
</dbReference>
<keyword evidence="1 6" id="KW-0547">Nucleotide-binding</keyword>
<organism evidence="8 9">
    <name type="scientific">Natronorubrum sediminis</name>
    <dbReference type="NCBI Taxonomy" id="640943"/>
    <lineage>
        <taxon>Archaea</taxon>
        <taxon>Methanobacteriati</taxon>
        <taxon>Methanobacteriota</taxon>
        <taxon>Stenosarchaea group</taxon>
        <taxon>Halobacteria</taxon>
        <taxon>Halobacteriales</taxon>
        <taxon>Natrialbaceae</taxon>
        <taxon>Natronorubrum</taxon>
    </lineage>
</organism>
<keyword evidence="2 6" id="KW-0067">ATP-binding</keyword>
<dbReference type="Proteomes" id="UP000199112">
    <property type="component" value="Unassembled WGS sequence"/>
</dbReference>
<gene>
    <name evidence="6" type="primary">nnrD</name>
    <name evidence="8" type="ORF">SAMN04487967_2434</name>
</gene>
<dbReference type="AlphaFoldDB" id="A0A1H6G2I9"/>
<evidence type="ECO:0000313" key="9">
    <source>
        <dbReference type="Proteomes" id="UP000199112"/>
    </source>
</evidence>
<evidence type="ECO:0000256" key="1">
    <source>
        <dbReference type="ARBA" id="ARBA00022741"/>
    </source>
</evidence>
<keyword evidence="5 6" id="KW-0456">Lyase</keyword>
<dbReference type="HAMAP" id="MF_01965">
    <property type="entry name" value="NADHX_dehydratase"/>
    <property type="match status" value="1"/>
</dbReference>
<dbReference type="InterPro" id="IPR000631">
    <property type="entry name" value="CARKD"/>
</dbReference>
<dbReference type="EMBL" id="FNWL01000002">
    <property type="protein sequence ID" value="SEH16105.1"/>
    <property type="molecule type" value="Genomic_DNA"/>
</dbReference>
<comment type="subunit">
    <text evidence="6">Homotetramer.</text>
</comment>
<comment type="cofactor">
    <cofactor evidence="6">
        <name>Mg(2+)</name>
        <dbReference type="ChEBI" id="CHEBI:18420"/>
    </cofactor>
</comment>
<evidence type="ECO:0000313" key="8">
    <source>
        <dbReference type="EMBL" id="SEH16105.1"/>
    </source>
</evidence>